<keyword evidence="2" id="KW-1185">Reference proteome</keyword>
<name>A0A239KCG1_EKHLU</name>
<dbReference type="NCBIfam" id="TIGR04256">
    <property type="entry name" value="GxxExxY"/>
    <property type="match status" value="1"/>
</dbReference>
<gene>
    <name evidence="1" type="ORF">SAMN05421640_2578</name>
</gene>
<dbReference type="Proteomes" id="UP000198393">
    <property type="component" value="Unassembled WGS sequence"/>
</dbReference>
<dbReference type="Pfam" id="PF13366">
    <property type="entry name" value="PDDEXK_3"/>
    <property type="match status" value="1"/>
</dbReference>
<dbReference type="AlphaFoldDB" id="A0A239KCG1"/>
<organism evidence="1 2">
    <name type="scientific">Ekhidna lutea</name>
    <dbReference type="NCBI Taxonomy" id="447679"/>
    <lineage>
        <taxon>Bacteria</taxon>
        <taxon>Pseudomonadati</taxon>
        <taxon>Bacteroidota</taxon>
        <taxon>Cytophagia</taxon>
        <taxon>Cytophagales</taxon>
        <taxon>Reichenbachiellaceae</taxon>
        <taxon>Ekhidna</taxon>
    </lineage>
</organism>
<dbReference type="Gene3D" id="3.90.320.10">
    <property type="match status" value="1"/>
</dbReference>
<evidence type="ECO:0000313" key="1">
    <source>
        <dbReference type="EMBL" id="SNT16066.1"/>
    </source>
</evidence>
<reference evidence="1 2" key="1">
    <citation type="submission" date="2017-06" db="EMBL/GenBank/DDBJ databases">
        <authorList>
            <person name="Kim H.J."/>
            <person name="Triplett B.A."/>
        </authorList>
    </citation>
    <scope>NUCLEOTIDE SEQUENCE [LARGE SCALE GENOMIC DNA]</scope>
    <source>
        <strain evidence="1 2">DSM 19307</strain>
    </source>
</reference>
<dbReference type="RefSeq" id="WP_317043983.1">
    <property type="nucleotide sequence ID" value="NZ_FZPD01000004.1"/>
</dbReference>
<dbReference type="InterPro" id="IPR011604">
    <property type="entry name" value="PDDEXK-like_dom_sf"/>
</dbReference>
<evidence type="ECO:0000313" key="2">
    <source>
        <dbReference type="Proteomes" id="UP000198393"/>
    </source>
</evidence>
<accession>A0A239KCG1</accession>
<dbReference type="EMBL" id="FZPD01000004">
    <property type="protein sequence ID" value="SNT16066.1"/>
    <property type="molecule type" value="Genomic_DNA"/>
</dbReference>
<dbReference type="InterPro" id="IPR026350">
    <property type="entry name" value="GxxExxY"/>
</dbReference>
<sequence>MNRENRELSINEITEKVIGCAIAVHTELGPGLLESAYQECLFHELQLEGLNVEKEKPLPLVYKDVKMECGYRVDLLVENKVIIVELKSVEALTNVHVAQVLTYLKLSNNKIGLLINFNSFRIKDGLRRLINKYYSPPISQRINSDSSVVK</sequence>
<proteinExistence type="predicted"/>
<protein>
    <submittedName>
        <fullName evidence="1">GxxExxY protein</fullName>
    </submittedName>
</protein>